<comment type="similarity">
    <text evidence="2">Belongs to the TrbI/VirB10 family.</text>
</comment>
<accession>A0A9D7AF62</accession>
<dbReference type="CDD" id="cd16429">
    <property type="entry name" value="VirB10"/>
    <property type="match status" value="1"/>
</dbReference>
<dbReference type="Gene3D" id="2.40.128.260">
    <property type="entry name" value="Type IV secretion system, VirB10/TraB/TrbI"/>
    <property type="match status" value="1"/>
</dbReference>
<comment type="subcellular location">
    <subcellularLocation>
        <location evidence="1">Membrane</location>
        <topology evidence="1">Single-pass membrane protein</topology>
    </subcellularLocation>
</comment>
<dbReference type="Proteomes" id="UP001296969">
    <property type="component" value="Unassembled WGS sequence"/>
</dbReference>
<dbReference type="GO" id="GO:0016020">
    <property type="term" value="C:membrane"/>
    <property type="evidence" value="ECO:0007669"/>
    <property type="project" value="UniProtKB-SubCell"/>
</dbReference>
<feature type="compositionally biased region" description="Basic and acidic residues" evidence="6">
    <location>
        <begin position="1"/>
        <end position="21"/>
    </location>
</feature>
<dbReference type="InterPro" id="IPR005498">
    <property type="entry name" value="T4SS_VirB10/TraB/TrbI"/>
</dbReference>
<reference evidence="9 11" key="1">
    <citation type="submission" date="2020-11" db="EMBL/GenBank/DDBJ databases">
        <title>Insectihabitans protaetiae gen. nov. sp. nov. and Insectihabitans allomyrinae sp. nov., isolated from larvae of Protaetia brevitarsis seulensis and Allomyrina dichotoma, respectively.</title>
        <authorList>
            <person name="Lee S.D."/>
            <person name="Byeon Y.-S."/>
            <person name="Kim S.-M."/>
            <person name="Yang H.L."/>
            <person name="Kim I.S."/>
        </authorList>
    </citation>
    <scope>NUCLEOTIDE SEQUENCE</scope>
    <source>
        <strain evidence="9">CWB-B4</strain>
        <strain evidence="8 11">CWB-B43</strain>
    </source>
</reference>
<feature type="region of interest" description="Disordered" evidence="6">
    <location>
        <begin position="1"/>
        <end position="30"/>
    </location>
</feature>
<keyword evidence="11" id="KW-1185">Reference proteome</keyword>
<feature type="compositionally biased region" description="Polar residues" evidence="6">
    <location>
        <begin position="93"/>
        <end position="106"/>
    </location>
</feature>
<dbReference type="EMBL" id="JADRCP010000001">
    <property type="protein sequence ID" value="MBK5174925.1"/>
    <property type="molecule type" value="Genomic_DNA"/>
</dbReference>
<name>A0A9D7AF62_9GAMM</name>
<evidence type="ECO:0000256" key="5">
    <source>
        <dbReference type="ARBA" id="ARBA00023136"/>
    </source>
</evidence>
<protein>
    <submittedName>
        <fullName evidence="9">TrbI/VirB10 family protein</fullName>
    </submittedName>
</protein>
<keyword evidence="4 7" id="KW-1133">Transmembrane helix</keyword>
<proteinExistence type="inferred from homology"/>
<evidence type="ECO:0000313" key="11">
    <source>
        <dbReference type="Proteomes" id="UP001296969"/>
    </source>
</evidence>
<feature type="transmembrane region" description="Helical" evidence="7">
    <location>
        <begin position="42"/>
        <end position="60"/>
    </location>
</feature>
<feature type="compositionally biased region" description="Low complexity" evidence="6">
    <location>
        <begin position="138"/>
        <end position="155"/>
    </location>
</feature>
<dbReference type="InterPro" id="IPR042217">
    <property type="entry name" value="T4SS_VirB10/TrbI"/>
</dbReference>
<keyword evidence="3 7" id="KW-0812">Transmembrane</keyword>
<evidence type="ECO:0000256" key="3">
    <source>
        <dbReference type="ARBA" id="ARBA00022692"/>
    </source>
</evidence>
<sequence>MNDQSQRPEEAMPDTQQEREAVLQAWSQPSVAARSRLKSKRGGLMILGIAAIAGGALFVLQQPDNERAKETDNLQLAERTPVKPLPKVKNETSDPQVSSQPPTETSDPLAEERRRQALQQAEMERKMREARLKSGIVATNNTSAATAAPPSEEASQTGLNPGHGGAQDANSQYARQVSGQTVTVARARQIPSLPYMILQGKIIEAVLQPRVNSDLPGTIRATVQRDVVGAQGRIPLIPWGSTLIGQYRAEISKGQSRLFPIWNRIIRPDGVDIVLDSPGADQLGTAGMGGHVDTHFAQIFGVSALLSIIGAGGSTVGVSSGDENNSSAYYREQVQQAAADSAKQVLGDYSKIPPTITVAPGTRVRVLVNRDLDFSSLSAGEKSVQHITFGRP</sequence>
<keyword evidence="5 7" id="KW-0472">Membrane</keyword>
<feature type="region of interest" description="Disordered" evidence="6">
    <location>
        <begin position="133"/>
        <end position="169"/>
    </location>
</feature>
<comment type="caution">
    <text evidence="9">The sequence shown here is derived from an EMBL/GenBank/DDBJ whole genome shotgun (WGS) entry which is preliminary data.</text>
</comment>
<dbReference type="EMBL" id="JADRCQ010000001">
    <property type="protein sequence ID" value="MBK5071616.1"/>
    <property type="molecule type" value="Genomic_DNA"/>
</dbReference>
<organism evidence="9 10">
    <name type="scientific">Limnobaculum xujianqingii</name>
    <dbReference type="NCBI Taxonomy" id="2738837"/>
    <lineage>
        <taxon>Bacteria</taxon>
        <taxon>Pseudomonadati</taxon>
        <taxon>Pseudomonadota</taxon>
        <taxon>Gammaproteobacteria</taxon>
        <taxon>Enterobacterales</taxon>
        <taxon>Budviciaceae</taxon>
        <taxon>Limnobaculum</taxon>
    </lineage>
</organism>
<evidence type="ECO:0000313" key="8">
    <source>
        <dbReference type="EMBL" id="MBK5071616.1"/>
    </source>
</evidence>
<dbReference type="AlphaFoldDB" id="A0A9D7AF62"/>
<dbReference type="Proteomes" id="UP000807542">
    <property type="component" value="Unassembled WGS sequence"/>
</dbReference>
<evidence type="ECO:0000313" key="9">
    <source>
        <dbReference type="EMBL" id="MBK5174925.1"/>
    </source>
</evidence>
<evidence type="ECO:0000256" key="1">
    <source>
        <dbReference type="ARBA" id="ARBA00004167"/>
    </source>
</evidence>
<feature type="region of interest" description="Disordered" evidence="6">
    <location>
        <begin position="68"/>
        <end position="114"/>
    </location>
</feature>
<evidence type="ECO:0000256" key="7">
    <source>
        <dbReference type="SAM" id="Phobius"/>
    </source>
</evidence>
<dbReference type="RefSeq" id="WP_228396951.1">
    <property type="nucleotide sequence ID" value="NZ_JADRCP010000001.1"/>
</dbReference>
<evidence type="ECO:0000256" key="2">
    <source>
        <dbReference type="ARBA" id="ARBA00010265"/>
    </source>
</evidence>
<evidence type="ECO:0000256" key="6">
    <source>
        <dbReference type="SAM" id="MobiDB-lite"/>
    </source>
</evidence>
<gene>
    <name evidence="9" type="ORF">I2492_01125</name>
    <name evidence="8" type="ORF">I2493_01125</name>
</gene>
<evidence type="ECO:0000313" key="10">
    <source>
        <dbReference type="Proteomes" id="UP000807542"/>
    </source>
</evidence>
<evidence type="ECO:0000256" key="4">
    <source>
        <dbReference type="ARBA" id="ARBA00022989"/>
    </source>
</evidence>
<dbReference type="Pfam" id="PF03743">
    <property type="entry name" value="TrbI"/>
    <property type="match status" value="1"/>
</dbReference>